<accession>A0AAV7UN45</accession>
<protein>
    <submittedName>
        <fullName evidence="2">Uncharacterized protein</fullName>
    </submittedName>
</protein>
<dbReference type="EMBL" id="JANPWB010000005">
    <property type="protein sequence ID" value="KAJ1189821.1"/>
    <property type="molecule type" value="Genomic_DNA"/>
</dbReference>
<organism evidence="2 3">
    <name type="scientific">Pleurodeles waltl</name>
    <name type="common">Iberian ribbed newt</name>
    <dbReference type="NCBI Taxonomy" id="8319"/>
    <lineage>
        <taxon>Eukaryota</taxon>
        <taxon>Metazoa</taxon>
        <taxon>Chordata</taxon>
        <taxon>Craniata</taxon>
        <taxon>Vertebrata</taxon>
        <taxon>Euteleostomi</taxon>
        <taxon>Amphibia</taxon>
        <taxon>Batrachia</taxon>
        <taxon>Caudata</taxon>
        <taxon>Salamandroidea</taxon>
        <taxon>Salamandridae</taxon>
        <taxon>Pleurodelinae</taxon>
        <taxon>Pleurodeles</taxon>
    </lineage>
</organism>
<reference evidence="2" key="1">
    <citation type="journal article" date="2022" name="bioRxiv">
        <title>Sequencing and chromosome-scale assembly of the giantPleurodeles waltlgenome.</title>
        <authorList>
            <person name="Brown T."/>
            <person name="Elewa A."/>
            <person name="Iarovenko S."/>
            <person name="Subramanian E."/>
            <person name="Araus A.J."/>
            <person name="Petzold A."/>
            <person name="Susuki M."/>
            <person name="Suzuki K.-i.T."/>
            <person name="Hayashi T."/>
            <person name="Toyoda A."/>
            <person name="Oliveira C."/>
            <person name="Osipova E."/>
            <person name="Leigh N.D."/>
            <person name="Simon A."/>
            <person name="Yun M.H."/>
        </authorList>
    </citation>
    <scope>NUCLEOTIDE SEQUENCE</scope>
    <source>
        <strain evidence="2">20211129_DDA</strain>
        <tissue evidence="2">Liver</tissue>
    </source>
</reference>
<dbReference type="Proteomes" id="UP001066276">
    <property type="component" value="Chromosome 3_1"/>
</dbReference>
<evidence type="ECO:0000313" key="3">
    <source>
        <dbReference type="Proteomes" id="UP001066276"/>
    </source>
</evidence>
<comment type="caution">
    <text evidence="2">The sequence shown here is derived from an EMBL/GenBank/DDBJ whole genome shotgun (WGS) entry which is preliminary data.</text>
</comment>
<keyword evidence="3" id="KW-1185">Reference proteome</keyword>
<evidence type="ECO:0000256" key="1">
    <source>
        <dbReference type="SAM" id="MobiDB-lite"/>
    </source>
</evidence>
<feature type="region of interest" description="Disordered" evidence="1">
    <location>
        <begin position="1"/>
        <end position="157"/>
    </location>
</feature>
<evidence type="ECO:0000313" key="2">
    <source>
        <dbReference type="EMBL" id="KAJ1189821.1"/>
    </source>
</evidence>
<proteinExistence type="predicted"/>
<dbReference type="AlphaFoldDB" id="A0AAV7UN45"/>
<gene>
    <name evidence="2" type="ORF">NDU88_006563</name>
</gene>
<feature type="compositionally biased region" description="Basic residues" evidence="1">
    <location>
        <begin position="59"/>
        <end position="71"/>
    </location>
</feature>
<sequence length="157" mass="16773">MGAWSRRQRCRTHSPRAPAGPTFIRPHGALIRSRRRSSCVPKAAEHAGGSADPGERRIKETRHRRRARSPRARAGPGGASLPLQQRERSEPVEGGDPGPFSAVIKASTLERSVAEALHRSAGAGTRCGKRGPGSETRPAGGELDTAPESPGAERRRP</sequence>
<name>A0AAV7UN45_PLEWA</name>
<feature type="compositionally biased region" description="Basic residues" evidence="1">
    <location>
        <begin position="1"/>
        <end position="14"/>
    </location>
</feature>